<name>A0AB37D3P9_TETHA</name>
<dbReference type="PANTHER" id="PTHR30408:SF12">
    <property type="entry name" value="TYPE I RESTRICTION ENZYME MJAVIII SPECIFICITY SUBUNIT"/>
    <property type="match status" value="1"/>
</dbReference>
<proteinExistence type="inferred from homology"/>
<dbReference type="GO" id="GO:0004519">
    <property type="term" value="F:endonuclease activity"/>
    <property type="evidence" value="ECO:0007669"/>
    <property type="project" value="UniProtKB-KW"/>
</dbReference>
<dbReference type="Proteomes" id="UP000427886">
    <property type="component" value="Chromosome"/>
</dbReference>
<reference evidence="5 6" key="1">
    <citation type="submission" date="2019-11" db="EMBL/GenBank/DDBJ databases">
        <authorList>
            <person name="Kim E."/>
            <person name="Lee J."/>
            <person name="Jeon K."/>
            <person name="Lee Y."/>
        </authorList>
    </citation>
    <scope>NUCLEOTIDE SEQUENCE [LARGE SCALE GENOMIC DNA]</scope>
    <source>
        <strain evidence="5 6">YJ1</strain>
    </source>
</reference>
<protein>
    <submittedName>
        <fullName evidence="5">Restriction endonuclease subunit S</fullName>
    </submittedName>
</protein>
<dbReference type="CDD" id="cd17278">
    <property type="entry name" value="RMtype1_S_LdeBORF1052P-TRD2-CR2"/>
    <property type="match status" value="1"/>
</dbReference>
<keyword evidence="5" id="KW-0378">Hydrolase</keyword>
<accession>A0AB37D3P9</accession>
<dbReference type="AlphaFoldDB" id="A0AB37D3P9"/>
<feature type="domain" description="Type I restriction modification DNA specificity" evidence="4">
    <location>
        <begin position="18"/>
        <end position="194"/>
    </location>
</feature>
<keyword evidence="5" id="KW-0540">Nuclease</keyword>
<gene>
    <name evidence="5" type="ORF">GLW17_03120</name>
</gene>
<dbReference type="InterPro" id="IPR000055">
    <property type="entry name" value="Restrct_endonuc_typeI_TRD"/>
</dbReference>
<dbReference type="Gene3D" id="3.90.220.20">
    <property type="entry name" value="DNA methylase specificity domains"/>
    <property type="match status" value="2"/>
</dbReference>
<keyword evidence="3" id="KW-0238">DNA-binding</keyword>
<dbReference type="GO" id="GO:0003677">
    <property type="term" value="F:DNA binding"/>
    <property type="evidence" value="ECO:0007669"/>
    <property type="project" value="UniProtKB-KW"/>
</dbReference>
<comment type="similarity">
    <text evidence="1">Belongs to the type-I restriction system S methylase family.</text>
</comment>
<dbReference type="KEGG" id="tey:GLW17_03120"/>
<dbReference type="Pfam" id="PF01420">
    <property type="entry name" value="Methylase_S"/>
    <property type="match status" value="2"/>
</dbReference>
<dbReference type="InterPro" id="IPR044946">
    <property type="entry name" value="Restrct_endonuc_typeI_TRD_sf"/>
</dbReference>
<keyword evidence="5" id="KW-0255">Endonuclease</keyword>
<sequence length="412" mass="46521">MSKEEKRAPEVRFEGFHDDWKQRKLGEVVTFYSGLTYSPSNIIPEPGTFVLRSSNVKNGEVVNADDVYVTPNIVNSTNVQVGDIIVVVRNGSRNLIGKHAQIKQPMDNTVIGAFMSGIRSESSNFINALLNTDQFNKEIRKNLGATINQITTGSFKKMKFILTNNKIEQTKIGLFFKQLDDSIALHQEKLSKLQSLKKAALQFLFPKKDEIEPKARFTNFNDIWKQRKLGDVTPLRGGSAFQSSQFKKTGIPIVRISNILSDGFVGGTYAYYQEQKSDEGYVLYDGAIILAMSGATTGKVALLKDRTNKKFYQNQRVGYFTDLGIVDYSFISIVVQSFLFNVQLKTVLVAGAQPNISSKEINDFKFYFPINKKEQAKIGAFFKKLETIILLYQTKLDKLQMLKSALLQKMFI</sequence>
<evidence type="ECO:0000256" key="2">
    <source>
        <dbReference type="ARBA" id="ARBA00022747"/>
    </source>
</evidence>
<dbReference type="PANTHER" id="PTHR30408">
    <property type="entry name" value="TYPE-1 RESTRICTION ENZYME ECOKI SPECIFICITY PROTEIN"/>
    <property type="match status" value="1"/>
</dbReference>
<dbReference type="SUPFAM" id="SSF116734">
    <property type="entry name" value="DNA methylase specificity domain"/>
    <property type="match status" value="2"/>
</dbReference>
<evidence type="ECO:0000256" key="1">
    <source>
        <dbReference type="ARBA" id="ARBA00010923"/>
    </source>
</evidence>
<dbReference type="REBASE" id="376946">
    <property type="entry name" value="S1.ThaYJ1ORF3125P"/>
</dbReference>
<keyword evidence="2" id="KW-0680">Restriction system</keyword>
<dbReference type="CDD" id="cd17265">
    <property type="entry name" value="RMtype1_S_Eco4255III-TRD2-CR2_like"/>
    <property type="match status" value="1"/>
</dbReference>
<evidence type="ECO:0000313" key="5">
    <source>
        <dbReference type="EMBL" id="QGP75902.1"/>
    </source>
</evidence>
<evidence type="ECO:0000259" key="4">
    <source>
        <dbReference type="Pfam" id="PF01420"/>
    </source>
</evidence>
<dbReference type="GO" id="GO:0009307">
    <property type="term" value="P:DNA restriction-modification system"/>
    <property type="evidence" value="ECO:0007669"/>
    <property type="project" value="UniProtKB-KW"/>
</dbReference>
<dbReference type="EMBL" id="CP046246">
    <property type="protein sequence ID" value="QGP75902.1"/>
    <property type="molecule type" value="Genomic_DNA"/>
</dbReference>
<dbReference type="RefSeq" id="WP_155224295.1">
    <property type="nucleotide sequence ID" value="NZ_CP046246.1"/>
</dbReference>
<feature type="domain" description="Type I restriction modification DNA specificity" evidence="4">
    <location>
        <begin position="224"/>
        <end position="400"/>
    </location>
</feature>
<dbReference type="InterPro" id="IPR052021">
    <property type="entry name" value="Type-I_RS_S_subunit"/>
</dbReference>
<evidence type="ECO:0000313" key="6">
    <source>
        <dbReference type="Proteomes" id="UP000427886"/>
    </source>
</evidence>
<organism evidence="5 6">
    <name type="scientific">Tetragenococcus halophilus</name>
    <name type="common">Pediococcus halophilus</name>
    <dbReference type="NCBI Taxonomy" id="51669"/>
    <lineage>
        <taxon>Bacteria</taxon>
        <taxon>Bacillati</taxon>
        <taxon>Bacillota</taxon>
        <taxon>Bacilli</taxon>
        <taxon>Lactobacillales</taxon>
        <taxon>Enterococcaceae</taxon>
        <taxon>Tetragenococcus</taxon>
    </lineage>
</organism>
<evidence type="ECO:0000256" key="3">
    <source>
        <dbReference type="ARBA" id="ARBA00023125"/>
    </source>
</evidence>